<proteinExistence type="predicted"/>
<accession>A0A381SF11</accession>
<evidence type="ECO:0008006" key="2">
    <source>
        <dbReference type="Google" id="ProtNLM"/>
    </source>
</evidence>
<dbReference type="PANTHER" id="PTHR28141:SF1">
    <property type="entry name" value="2',3'-CYCLIC-NUCLEOTIDE 3'-PHOSPHODIESTERASE"/>
    <property type="match status" value="1"/>
</dbReference>
<dbReference type="GO" id="GO:0009187">
    <property type="term" value="P:cyclic nucleotide metabolic process"/>
    <property type="evidence" value="ECO:0007669"/>
    <property type="project" value="TreeGrafter"/>
</dbReference>
<dbReference type="InterPro" id="IPR012386">
    <property type="entry name" value="Cyclic-nucl_3Pdiesterase"/>
</dbReference>
<evidence type="ECO:0000313" key="1">
    <source>
        <dbReference type="EMBL" id="SUZ99743.1"/>
    </source>
</evidence>
<dbReference type="AlphaFoldDB" id="A0A381SF11"/>
<dbReference type="EMBL" id="UINC01002733">
    <property type="protein sequence ID" value="SUZ99743.1"/>
    <property type="molecule type" value="Genomic_DNA"/>
</dbReference>
<dbReference type="Pfam" id="PF07823">
    <property type="entry name" value="CPDase"/>
    <property type="match status" value="1"/>
</dbReference>
<gene>
    <name evidence="1" type="ORF">METZ01_LOCUS52597</name>
</gene>
<dbReference type="InterPro" id="IPR009097">
    <property type="entry name" value="Cyclic_Pdiesterase"/>
</dbReference>
<name>A0A381SF11_9ZZZZ</name>
<dbReference type="PANTHER" id="PTHR28141">
    <property type="entry name" value="2',3'-CYCLIC-NUCLEOTIDE 3'-PHOSPHODIESTERASE"/>
    <property type="match status" value="1"/>
</dbReference>
<dbReference type="Gene3D" id="3.90.1140.10">
    <property type="entry name" value="Cyclic phosphodiesterase"/>
    <property type="match status" value="1"/>
</dbReference>
<organism evidence="1">
    <name type="scientific">marine metagenome</name>
    <dbReference type="NCBI Taxonomy" id="408172"/>
    <lineage>
        <taxon>unclassified sequences</taxon>
        <taxon>metagenomes</taxon>
        <taxon>ecological metagenomes</taxon>
    </lineage>
</organism>
<reference evidence="1" key="1">
    <citation type="submission" date="2018-05" db="EMBL/GenBank/DDBJ databases">
        <authorList>
            <person name="Lanie J.A."/>
            <person name="Ng W.-L."/>
            <person name="Kazmierczak K.M."/>
            <person name="Andrzejewski T.M."/>
            <person name="Davidsen T.M."/>
            <person name="Wayne K.J."/>
            <person name="Tettelin H."/>
            <person name="Glass J.I."/>
            <person name="Rusch D."/>
            <person name="Podicherti R."/>
            <person name="Tsui H.-C.T."/>
            <person name="Winkler M.E."/>
        </authorList>
    </citation>
    <scope>NUCLEOTIDE SEQUENCE</scope>
</reference>
<dbReference type="GO" id="GO:0004113">
    <property type="term" value="F:2',3'-cyclic-nucleotide 3'-phosphodiesterase activity"/>
    <property type="evidence" value="ECO:0007669"/>
    <property type="project" value="TreeGrafter"/>
</dbReference>
<dbReference type="SUPFAM" id="SSF55144">
    <property type="entry name" value="LigT-like"/>
    <property type="match status" value="1"/>
</dbReference>
<protein>
    <recommendedName>
        <fullName evidence="2">Cyclic phosphodiesterase-like protein</fullName>
    </recommendedName>
</protein>
<sequence>MISIWLCPDYNNELYLQNVINCLSDIHNSPRFSPHCTLVSGIKSNKHELENIIDNSIDNIGPIIVKSKKISYTNILWKTVFIELVVSKDLKSLQNSIYTEIKSNIDYKFDPHISLIYKLMPNDIKKEIINSLHLKNSFKMDKIVAVKTGQNILDWKIIVEREFYA</sequence>